<dbReference type="PANTHER" id="PTHR46140:SF1">
    <property type="entry name" value="VACUOLAR TRANSPORTER CHAPERONE COMPLEX SUBUNIT 4-RELATED"/>
    <property type="match status" value="1"/>
</dbReference>
<evidence type="ECO:0000313" key="10">
    <source>
        <dbReference type="Proteomes" id="UP000838763"/>
    </source>
</evidence>
<feature type="region of interest" description="Disordered" evidence="6">
    <location>
        <begin position="298"/>
        <end position="323"/>
    </location>
</feature>
<name>A0A9P1GYG8_9PEZI</name>
<evidence type="ECO:0000256" key="2">
    <source>
        <dbReference type="ARBA" id="ARBA00022554"/>
    </source>
</evidence>
<sequence length="427" mass="47980">MKFGQRLEQESVLEWGIHNVDYNSLKYEIKTHTSRDQARAMVIPGQKDMALERFESTFFDELVAQHDRVNLFVASKASELSYRLDYLADSIDRLASKCARTTAPMSLKRQRRLIKYQQDILQCGDDAQALTRFVAAQTEAFRKILKKYKKWTGSAALGQRFREHVLSDPKSFTRRDFSHLRSRYDETRAVLRTSLPQITRIVQTPATPQMLYWNEYDHGSDNEGTEDTYTLYVDPERGADVPGLSYVQAALSAPFTKAKSWAMGKKQPTEGAAAVVESPERQSLLLPPVTAPVVPAGYNTMTSSQGTTSVSDGDDDLTSREDNNYPTEGYLVHHATFPSINEQSLRRYRENVMFWGTTGSFATSFIIMAIAGTLLFTGRHRNRLEVDAGAALGVIASMFAASFGTTRSQALLGPVVDLIVYQQTQQH</sequence>
<keyword evidence="3 7" id="KW-0812">Transmembrane</keyword>
<gene>
    <name evidence="9" type="ORF">PPNO1_LOCUS1989</name>
</gene>
<evidence type="ECO:0000256" key="1">
    <source>
        <dbReference type="ARBA" id="ARBA00004128"/>
    </source>
</evidence>
<evidence type="ECO:0000256" key="6">
    <source>
        <dbReference type="SAM" id="MobiDB-lite"/>
    </source>
</evidence>
<dbReference type="EMBL" id="CALLCH030000004">
    <property type="protein sequence ID" value="CAI4212223.1"/>
    <property type="molecule type" value="Genomic_DNA"/>
</dbReference>
<dbReference type="OrthoDB" id="5588846at2759"/>
<feature type="transmembrane region" description="Helical" evidence="7">
    <location>
        <begin position="352"/>
        <end position="376"/>
    </location>
</feature>
<protein>
    <recommendedName>
        <fullName evidence="8">SPX domain-containing protein</fullName>
    </recommendedName>
</protein>
<feature type="transmembrane region" description="Helical" evidence="7">
    <location>
        <begin position="388"/>
        <end position="405"/>
    </location>
</feature>
<dbReference type="InterPro" id="IPR004331">
    <property type="entry name" value="SPX_dom"/>
</dbReference>
<dbReference type="GO" id="GO:0006799">
    <property type="term" value="P:polyphosphate biosynthetic process"/>
    <property type="evidence" value="ECO:0007669"/>
    <property type="project" value="UniProtKB-ARBA"/>
</dbReference>
<keyword evidence="10" id="KW-1185">Reference proteome</keyword>
<accession>A0A9P1GYG8</accession>
<dbReference type="Proteomes" id="UP000838763">
    <property type="component" value="Unassembled WGS sequence"/>
</dbReference>
<keyword evidence="2" id="KW-0926">Vacuole</keyword>
<dbReference type="CDD" id="cd14474">
    <property type="entry name" value="SPX_YDR089W"/>
    <property type="match status" value="1"/>
</dbReference>
<dbReference type="InterPro" id="IPR051572">
    <property type="entry name" value="VTC_Complex_Subunit"/>
</dbReference>
<evidence type="ECO:0000256" key="5">
    <source>
        <dbReference type="ARBA" id="ARBA00023136"/>
    </source>
</evidence>
<proteinExistence type="predicted"/>
<dbReference type="PANTHER" id="PTHR46140">
    <property type="entry name" value="VACUOLAR TRANSPORTER CHAPERONE 1-RELATED"/>
    <property type="match status" value="1"/>
</dbReference>
<organism evidence="9 10">
    <name type="scientific">Parascedosporium putredinis</name>
    <dbReference type="NCBI Taxonomy" id="1442378"/>
    <lineage>
        <taxon>Eukaryota</taxon>
        <taxon>Fungi</taxon>
        <taxon>Dikarya</taxon>
        <taxon>Ascomycota</taxon>
        <taxon>Pezizomycotina</taxon>
        <taxon>Sordariomycetes</taxon>
        <taxon>Hypocreomycetidae</taxon>
        <taxon>Microascales</taxon>
        <taxon>Microascaceae</taxon>
        <taxon>Parascedosporium</taxon>
    </lineage>
</organism>
<dbReference type="PROSITE" id="PS51382">
    <property type="entry name" value="SPX"/>
    <property type="match status" value="1"/>
</dbReference>
<keyword evidence="5 7" id="KW-0472">Membrane</keyword>
<keyword evidence="4 7" id="KW-1133">Transmembrane helix</keyword>
<dbReference type="GO" id="GO:0005774">
    <property type="term" value="C:vacuolar membrane"/>
    <property type="evidence" value="ECO:0007669"/>
    <property type="project" value="UniProtKB-SubCell"/>
</dbReference>
<dbReference type="AlphaFoldDB" id="A0A9P1GYG8"/>
<comment type="caution">
    <text evidence="9">The sequence shown here is derived from an EMBL/GenBank/DDBJ whole genome shotgun (WGS) entry which is preliminary data.</text>
</comment>
<reference evidence="9" key="1">
    <citation type="submission" date="2022-11" db="EMBL/GenBank/DDBJ databases">
        <authorList>
            <person name="Scott C."/>
            <person name="Bruce N."/>
        </authorList>
    </citation>
    <scope>NUCLEOTIDE SEQUENCE</scope>
</reference>
<feature type="domain" description="SPX" evidence="8">
    <location>
        <begin position="1"/>
        <end position="162"/>
    </location>
</feature>
<evidence type="ECO:0000256" key="3">
    <source>
        <dbReference type="ARBA" id="ARBA00022692"/>
    </source>
</evidence>
<comment type="subcellular location">
    <subcellularLocation>
        <location evidence="1">Vacuole membrane</location>
        <topology evidence="1">Multi-pass membrane protein</topology>
    </subcellularLocation>
</comment>
<evidence type="ECO:0000313" key="9">
    <source>
        <dbReference type="EMBL" id="CAI4212223.1"/>
    </source>
</evidence>
<evidence type="ECO:0000259" key="8">
    <source>
        <dbReference type="PROSITE" id="PS51382"/>
    </source>
</evidence>
<evidence type="ECO:0000256" key="4">
    <source>
        <dbReference type="ARBA" id="ARBA00022989"/>
    </source>
</evidence>
<feature type="compositionally biased region" description="Polar residues" evidence="6">
    <location>
        <begin position="299"/>
        <end position="311"/>
    </location>
</feature>
<evidence type="ECO:0000256" key="7">
    <source>
        <dbReference type="SAM" id="Phobius"/>
    </source>
</evidence>